<dbReference type="EMBL" id="JACDQQ010000941">
    <property type="protein sequence ID" value="MBA0085276.1"/>
    <property type="molecule type" value="Genomic_DNA"/>
</dbReference>
<sequence>MNKHSYLRAYMAGIAVPTPVLLVVMTAYTVFRLIYHFPVPVERFIVFPMAVVPNAWGLWNVLFVAWRRHVPLSLGLHGVLLPILLAPLGLVASGLLNFSIPGFATHAFPVLGPVVLIVYYLVWKYVVGFLNRVLGLA</sequence>
<keyword evidence="1" id="KW-0812">Transmembrane</keyword>
<evidence type="ECO:0000313" key="3">
    <source>
        <dbReference type="Proteomes" id="UP000567293"/>
    </source>
</evidence>
<keyword evidence="3" id="KW-1185">Reference proteome</keyword>
<evidence type="ECO:0000256" key="1">
    <source>
        <dbReference type="SAM" id="Phobius"/>
    </source>
</evidence>
<name>A0A7V8SWV8_9BACT</name>
<organism evidence="2 3">
    <name type="scientific">Candidatus Acidiferrum panamense</name>
    <dbReference type="NCBI Taxonomy" id="2741543"/>
    <lineage>
        <taxon>Bacteria</taxon>
        <taxon>Pseudomonadati</taxon>
        <taxon>Acidobacteriota</taxon>
        <taxon>Terriglobia</taxon>
        <taxon>Candidatus Acidiferrales</taxon>
        <taxon>Candidatus Acidiferrum</taxon>
    </lineage>
</organism>
<feature type="transmembrane region" description="Helical" evidence="1">
    <location>
        <begin position="78"/>
        <end position="100"/>
    </location>
</feature>
<gene>
    <name evidence="2" type="ORF">HRJ53_09785</name>
</gene>
<accession>A0A7V8SWV8</accession>
<keyword evidence="1" id="KW-1133">Transmembrane helix</keyword>
<protein>
    <submittedName>
        <fullName evidence="2">Uncharacterized protein</fullName>
    </submittedName>
</protein>
<evidence type="ECO:0000313" key="2">
    <source>
        <dbReference type="EMBL" id="MBA0085276.1"/>
    </source>
</evidence>
<proteinExistence type="predicted"/>
<feature type="transmembrane region" description="Helical" evidence="1">
    <location>
        <begin position="43"/>
        <end position="66"/>
    </location>
</feature>
<keyword evidence="1" id="KW-0472">Membrane</keyword>
<dbReference type="AlphaFoldDB" id="A0A7V8SWV8"/>
<dbReference type="Proteomes" id="UP000567293">
    <property type="component" value="Unassembled WGS sequence"/>
</dbReference>
<feature type="transmembrane region" description="Helical" evidence="1">
    <location>
        <begin position="7"/>
        <end position="31"/>
    </location>
</feature>
<reference evidence="2" key="1">
    <citation type="submission" date="2020-06" db="EMBL/GenBank/DDBJ databases">
        <title>Legume-microbial interactions unlock mineral nutrients during tropical forest succession.</title>
        <authorList>
            <person name="Epihov D.Z."/>
        </authorList>
    </citation>
    <scope>NUCLEOTIDE SEQUENCE [LARGE SCALE GENOMIC DNA]</scope>
    <source>
        <strain evidence="2">Pan2503</strain>
    </source>
</reference>
<comment type="caution">
    <text evidence="2">The sequence shown here is derived from an EMBL/GenBank/DDBJ whole genome shotgun (WGS) entry which is preliminary data.</text>
</comment>
<feature type="transmembrane region" description="Helical" evidence="1">
    <location>
        <begin position="106"/>
        <end position="123"/>
    </location>
</feature>